<dbReference type="OrthoDB" id="1432662at2"/>
<sequence length="160" mass="17373">MATENDPRATLIDLLPKFRFAMVTTTNDEGALTARPLTVQDREFDGDLWFIVGRDSSVASHVATRPHVGVALSANDAWVSLAGRAEIVDDLARLREYWSPGVEAWFPEGPEDPNITLLKIDAVSGEYWSSPGGVVASIVSLVKSKVTGQAYEGKNDTVEL</sequence>
<keyword evidence="3" id="KW-1185">Reference proteome</keyword>
<reference evidence="2 3" key="1">
    <citation type="submission" date="2014-03" db="EMBL/GenBank/DDBJ databases">
        <title>Draft Genome Sequences of 13 Willow Endophytes.</title>
        <authorList>
            <person name="Gan H.Y."/>
            <person name="Gan H.M."/>
            <person name="Savka M.A."/>
            <person name="Hudson A.O."/>
        </authorList>
    </citation>
    <scope>NUCLEOTIDE SEQUENCE [LARGE SCALE GENOMIC DNA]</scope>
    <source>
        <strain evidence="2 3">RIT293</strain>
    </source>
</reference>
<feature type="domain" description="General stress protein FMN-binding split barrel" evidence="1">
    <location>
        <begin position="7"/>
        <end position="152"/>
    </location>
</feature>
<dbReference type="Pfam" id="PF16242">
    <property type="entry name" value="Pyrid_ox_like"/>
    <property type="match status" value="1"/>
</dbReference>
<dbReference type="InterPro" id="IPR012349">
    <property type="entry name" value="Split_barrel_FMN-bd"/>
</dbReference>
<protein>
    <submittedName>
        <fullName evidence="2">Putative stress protein</fullName>
    </submittedName>
</protein>
<evidence type="ECO:0000313" key="2">
    <source>
        <dbReference type="EMBL" id="EZP25970.1"/>
    </source>
</evidence>
<dbReference type="PANTHER" id="PTHR34818:SF1">
    <property type="entry name" value="PROTEIN BLI-3"/>
    <property type="match status" value="1"/>
</dbReference>
<dbReference type="EMBL" id="JFYO01000007">
    <property type="protein sequence ID" value="EZP25970.1"/>
    <property type="molecule type" value="Genomic_DNA"/>
</dbReference>
<dbReference type="PATRIC" id="fig|273677.3.peg.2282"/>
<dbReference type="eggNOG" id="COG3871">
    <property type="taxonomic scope" value="Bacteria"/>
</dbReference>
<evidence type="ECO:0000313" key="3">
    <source>
        <dbReference type="Proteomes" id="UP000024001"/>
    </source>
</evidence>
<dbReference type="SUPFAM" id="SSF50475">
    <property type="entry name" value="FMN-binding split barrel"/>
    <property type="match status" value="1"/>
</dbReference>
<gene>
    <name evidence="2" type="ORF">BW34_02302</name>
</gene>
<dbReference type="Gene3D" id="2.30.110.10">
    <property type="entry name" value="Electron Transport, Fmn-binding Protein, Chain A"/>
    <property type="match status" value="1"/>
</dbReference>
<dbReference type="RefSeq" id="WP_036312588.1">
    <property type="nucleotide sequence ID" value="NZ_JFYO01000007.1"/>
</dbReference>
<dbReference type="Proteomes" id="UP000024001">
    <property type="component" value="Unassembled WGS sequence"/>
</dbReference>
<evidence type="ECO:0000259" key="1">
    <source>
        <dbReference type="Pfam" id="PF16242"/>
    </source>
</evidence>
<comment type="caution">
    <text evidence="2">The sequence shown here is derived from an EMBL/GenBank/DDBJ whole genome shotgun (WGS) entry which is preliminary data.</text>
</comment>
<dbReference type="InterPro" id="IPR038725">
    <property type="entry name" value="YdaG_split_barrel_FMN-bd"/>
</dbReference>
<dbReference type="PANTHER" id="PTHR34818">
    <property type="entry name" value="PROTEIN BLI-3"/>
    <property type="match status" value="1"/>
</dbReference>
<dbReference type="AlphaFoldDB" id="A0A031FQR0"/>
<name>A0A031FQR0_9MICO</name>
<dbReference type="InterPro" id="IPR052917">
    <property type="entry name" value="Stress-Dev_Protein"/>
</dbReference>
<proteinExistence type="predicted"/>
<organism evidence="2 3">
    <name type="scientific">Microbacterium oleivorans</name>
    <dbReference type="NCBI Taxonomy" id="273677"/>
    <lineage>
        <taxon>Bacteria</taxon>
        <taxon>Bacillati</taxon>
        <taxon>Actinomycetota</taxon>
        <taxon>Actinomycetes</taxon>
        <taxon>Micrococcales</taxon>
        <taxon>Microbacteriaceae</taxon>
        <taxon>Microbacterium</taxon>
    </lineage>
</organism>
<accession>A0A031FQR0</accession>